<evidence type="ECO:0008006" key="5">
    <source>
        <dbReference type="Google" id="ProtNLM"/>
    </source>
</evidence>
<feature type="transmembrane region" description="Helical" evidence="2">
    <location>
        <begin position="316"/>
        <end position="335"/>
    </location>
</feature>
<evidence type="ECO:0000313" key="3">
    <source>
        <dbReference type="EMBL" id="OGD66830.1"/>
    </source>
</evidence>
<dbReference type="STRING" id="1797580.A2Z61_01320"/>
<name>A0A1F5EHM5_9BACT</name>
<proteinExistence type="predicted"/>
<feature type="transmembrane region" description="Helical" evidence="2">
    <location>
        <begin position="387"/>
        <end position="408"/>
    </location>
</feature>
<gene>
    <name evidence="3" type="ORF">A2Z61_01320</name>
</gene>
<dbReference type="EMBL" id="MFAC01000019">
    <property type="protein sequence ID" value="OGD66830.1"/>
    <property type="molecule type" value="Genomic_DNA"/>
</dbReference>
<evidence type="ECO:0000313" key="4">
    <source>
        <dbReference type="Proteomes" id="UP000186029"/>
    </source>
</evidence>
<keyword evidence="2" id="KW-0472">Membrane</keyword>
<dbReference type="Proteomes" id="UP000186029">
    <property type="component" value="Unassembled WGS sequence"/>
</dbReference>
<feature type="transmembrane region" description="Helical" evidence="2">
    <location>
        <begin position="6"/>
        <end position="28"/>
    </location>
</feature>
<feature type="transmembrane region" description="Helical" evidence="2">
    <location>
        <begin position="287"/>
        <end position="310"/>
    </location>
</feature>
<evidence type="ECO:0000256" key="2">
    <source>
        <dbReference type="SAM" id="Phobius"/>
    </source>
</evidence>
<keyword evidence="2" id="KW-1133">Transmembrane helix</keyword>
<sequence>MAKSKIFKKIIPGFLIIIILSIGFFGAFDINNAEAQLSVKDNNPLSTKIAEGLYFFSGAQGAVTIGKGAYSVFRATQCFSGDGFRGCIAGLGQTVLEIFGWILAVTGLVLNKTVEITVIEMGAKVGGIGTIEVGWKIFRDLANILIIFSLLYIGIITILNLKLGGYDVKKLLVSLIIAAVFINFSLFFTKVIIDSSNLLAVNFYEKIKNEGIGKASNPRKWGGISDSYMQALRFTVLYKINNEDKIEIRNPAIGTEVFSIDPETGQFKESKIFGSEKTKTELNKRQMIFIALFGVILYLITAFSFLAAAFLLIVRYAVLIFLMILSPIAFAGMILPKMKTYSSMWWKSLISHSFYAPVYFLLTYIVVIMINSEGFKTAIGFEETGTSVIYIIINFSVIIVFIILTVLLSKQMGIWGSNTVIGWGQSARKWGQGMAGGATFGMGGRILRNTAGRRASKWADSEKIKERAASGGIRGILGKMQLRGLRGVAGSSFDARAAGVGGAVPGGLGKMAGKGGYEAKLQKQVKEREKFAESLGKESYDEQLHKQGLVLEIGGLDGKSGKQKEYKDAQKMEKIAIDNFEQTTEQNKTKIKNAKEKMDNAKLDTYKDIYKKEYEKMLEDTKAEQDILENTKKIRTAERKAKETALNEAKETLQDYKPGVDRQNQYADTLEKEKTADTAFIKISRKNKIASLKIKKNIKEFPKKKALDYITEALKENKDSVGEAKPEDKSSATV</sequence>
<protein>
    <recommendedName>
        <fullName evidence="5">TrbL/VirB6 plasmid conjugal transfer protein</fullName>
    </recommendedName>
</protein>
<dbReference type="Pfam" id="PF19590">
    <property type="entry name" value="TrbL_3"/>
    <property type="match status" value="1"/>
</dbReference>
<feature type="coiled-coil region" evidence="1">
    <location>
        <begin position="577"/>
        <end position="631"/>
    </location>
</feature>
<evidence type="ECO:0000256" key="1">
    <source>
        <dbReference type="SAM" id="Coils"/>
    </source>
</evidence>
<feature type="transmembrane region" description="Helical" evidence="2">
    <location>
        <begin position="141"/>
        <end position="159"/>
    </location>
</feature>
<dbReference type="AlphaFoldDB" id="A0A1F5EHM5"/>
<organism evidence="3 4">
    <name type="scientific">Candidatus Campbellbacteria bacterium RIFCSPLOWO2_02_35_12</name>
    <dbReference type="NCBI Taxonomy" id="1797580"/>
    <lineage>
        <taxon>Bacteria</taxon>
        <taxon>Candidatus Campbelliibacteriota</taxon>
    </lineage>
</organism>
<keyword evidence="1" id="KW-0175">Coiled coil</keyword>
<reference evidence="3 4" key="1">
    <citation type="journal article" date="2016" name="Nat. Commun.">
        <title>Thousands of microbial genomes shed light on interconnected biogeochemical processes in an aquifer system.</title>
        <authorList>
            <person name="Anantharaman K."/>
            <person name="Brown C.T."/>
            <person name="Hug L.A."/>
            <person name="Sharon I."/>
            <person name="Castelle C.J."/>
            <person name="Probst A.J."/>
            <person name="Thomas B.C."/>
            <person name="Singh A."/>
            <person name="Wilkins M.J."/>
            <person name="Karaoz U."/>
            <person name="Brodie E.L."/>
            <person name="Williams K.H."/>
            <person name="Hubbard S.S."/>
            <person name="Banfield J.F."/>
        </authorList>
    </citation>
    <scope>NUCLEOTIDE SEQUENCE [LARGE SCALE GENOMIC DNA]</scope>
</reference>
<feature type="transmembrane region" description="Helical" evidence="2">
    <location>
        <begin position="356"/>
        <end position="375"/>
    </location>
</feature>
<accession>A0A1F5EHM5</accession>
<keyword evidence="2" id="KW-0812">Transmembrane</keyword>
<dbReference type="InterPro" id="IPR045782">
    <property type="entry name" value="TrbL_3"/>
</dbReference>
<feature type="transmembrane region" description="Helical" evidence="2">
    <location>
        <begin position="171"/>
        <end position="193"/>
    </location>
</feature>
<comment type="caution">
    <text evidence="3">The sequence shown here is derived from an EMBL/GenBank/DDBJ whole genome shotgun (WGS) entry which is preliminary data.</text>
</comment>